<dbReference type="GO" id="GO:0004029">
    <property type="term" value="F:aldehyde dehydrogenase (NAD+) activity"/>
    <property type="evidence" value="ECO:0007669"/>
    <property type="project" value="TreeGrafter"/>
</dbReference>
<feature type="domain" description="NAD-dependent epimerase/dehydratase" evidence="1">
    <location>
        <begin position="24"/>
        <end position="225"/>
    </location>
</feature>
<dbReference type="PANTHER" id="PTHR48079:SF6">
    <property type="entry name" value="NAD(P)-BINDING DOMAIN-CONTAINING PROTEIN-RELATED"/>
    <property type="match status" value="1"/>
</dbReference>
<dbReference type="Proteomes" id="UP000246661">
    <property type="component" value="Unassembled WGS sequence"/>
</dbReference>
<dbReference type="Gene3D" id="3.40.50.720">
    <property type="entry name" value="NAD(P)-binding Rossmann-like Domain"/>
    <property type="match status" value="1"/>
</dbReference>
<evidence type="ECO:0000313" key="2">
    <source>
        <dbReference type="EMBL" id="PWW24171.1"/>
    </source>
</evidence>
<dbReference type="InterPro" id="IPR036291">
    <property type="entry name" value="NAD(P)-bd_dom_sf"/>
</dbReference>
<dbReference type="PANTHER" id="PTHR48079">
    <property type="entry name" value="PROTEIN YEEZ"/>
    <property type="match status" value="1"/>
</dbReference>
<dbReference type="Pfam" id="PF01370">
    <property type="entry name" value="Epimerase"/>
    <property type="match status" value="1"/>
</dbReference>
<gene>
    <name evidence="2" type="ORF">JD79_03349</name>
</gene>
<dbReference type="GO" id="GO:0005737">
    <property type="term" value="C:cytoplasm"/>
    <property type="evidence" value="ECO:0007669"/>
    <property type="project" value="TreeGrafter"/>
</dbReference>
<dbReference type="SUPFAM" id="SSF51735">
    <property type="entry name" value="NAD(P)-binding Rossmann-fold domains"/>
    <property type="match status" value="1"/>
</dbReference>
<accession>A0A317QN78</accession>
<reference evidence="3" key="1">
    <citation type="submission" date="2018-05" db="EMBL/GenBank/DDBJ databases">
        <authorList>
            <person name="Klenk H.-P."/>
            <person name="Huntemann M."/>
            <person name="Clum A."/>
            <person name="Pillay M."/>
            <person name="Palaniappan K."/>
            <person name="Varghese N."/>
            <person name="Mikhailova N."/>
            <person name="Stamatis D."/>
            <person name="Reddy T."/>
            <person name="Daum C."/>
            <person name="Shapiro N."/>
            <person name="Ivanova N."/>
            <person name="Kyrpides N."/>
            <person name="Woyke T."/>
        </authorList>
    </citation>
    <scope>NUCLEOTIDE SEQUENCE [LARGE SCALE GENOMIC DNA]</scope>
    <source>
        <strain evidence="3">DSM 45417</strain>
    </source>
</reference>
<name>A0A317QN78_9ACTN</name>
<evidence type="ECO:0000313" key="3">
    <source>
        <dbReference type="Proteomes" id="UP000246661"/>
    </source>
</evidence>
<organism evidence="2 3">
    <name type="scientific">Geodermatophilus normandii</name>
    <dbReference type="NCBI Taxonomy" id="1137989"/>
    <lineage>
        <taxon>Bacteria</taxon>
        <taxon>Bacillati</taxon>
        <taxon>Actinomycetota</taxon>
        <taxon>Actinomycetes</taxon>
        <taxon>Geodermatophilales</taxon>
        <taxon>Geodermatophilaceae</taxon>
        <taxon>Geodermatophilus</taxon>
    </lineage>
</organism>
<dbReference type="AlphaFoldDB" id="A0A317QN78"/>
<dbReference type="InterPro" id="IPR051783">
    <property type="entry name" value="NAD(P)-dependent_oxidoreduct"/>
</dbReference>
<dbReference type="EMBL" id="QGTX01000001">
    <property type="protein sequence ID" value="PWW24171.1"/>
    <property type="molecule type" value="Genomic_DNA"/>
</dbReference>
<proteinExistence type="predicted"/>
<protein>
    <submittedName>
        <fullName evidence="2">Nucleoside-diphosphate-sugar epimerase</fullName>
    </submittedName>
</protein>
<comment type="caution">
    <text evidence="2">The sequence shown here is derived from an EMBL/GenBank/DDBJ whole genome shotgun (WGS) entry which is preliminary data.</text>
</comment>
<dbReference type="InterPro" id="IPR001509">
    <property type="entry name" value="Epimerase_deHydtase"/>
</dbReference>
<sequence length="318" mass="33061">MLRGGHRRAVAGRVDGMVASPPVVVVTGANGLVGAAVCRALVERSARVRAVVRRAGSAPALHGVTEHVGDFADEDLARAVTRGADAVVTTVHPMGSSREVQHRVGVEGTPVLARAARDAGVARLVHLSTAGVYDRSAGVGDVAEDGALLPEGSGDYPDTKNATDAALAQVGGLTTVLVRPPAILGAGDTSVWNTLRPQEVRDGERRVNPAKSWPWVHVDDLAVLVADVATGAVATADDPERGPVPGSTTPVNVAGEPATWRDYLGTVTDALGVAPEWTDEPVWTGQLRTDRARGWGWAPRVSLAQALDELRRGLTAGR</sequence>
<evidence type="ECO:0000259" key="1">
    <source>
        <dbReference type="Pfam" id="PF01370"/>
    </source>
</evidence>
<keyword evidence="3" id="KW-1185">Reference proteome</keyword>